<dbReference type="Pfam" id="PF01535">
    <property type="entry name" value="PPR"/>
    <property type="match status" value="3"/>
</dbReference>
<feature type="repeat" description="PPR" evidence="2">
    <location>
        <begin position="479"/>
        <end position="513"/>
    </location>
</feature>
<dbReference type="InterPro" id="IPR002885">
    <property type="entry name" value="PPR_rpt"/>
</dbReference>
<dbReference type="NCBIfam" id="TIGR00756">
    <property type="entry name" value="PPR"/>
    <property type="match status" value="5"/>
</dbReference>
<name>A0A8T2QCD8_CERRI</name>
<comment type="caution">
    <text evidence="3">The sequence shown here is derived from an EMBL/GenBank/DDBJ whole genome shotgun (WGS) entry which is preliminary data.</text>
</comment>
<evidence type="ECO:0008006" key="5">
    <source>
        <dbReference type="Google" id="ProtNLM"/>
    </source>
</evidence>
<dbReference type="FunFam" id="1.25.40.10:FF:000158">
    <property type="entry name" value="pentatricopeptide repeat-containing protein At2g33680"/>
    <property type="match status" value="1"/>
</dbReference>
<proteinExistence type="predicted"/>
<dbReference type="OMA" id="WQIHAHI"/>
<evidence type="ECO:0000256" key="2">
    <source>
        <dbReference type="PROSITE-ProRule" id="PRU00708"/>
    </source>
</evidence>
<dbReference type="Pfam" id="PF13041">
    <property type="entry name" value="PPR_2"/>
    <property type="match status" value="5"/>
</dbReference>
<protein>
    <recommendedName>
        <fullName evidence="5">Pentatricopeptide repeat-containing protein</fullName>
    </recommendedName>
</protein>
<evidence type="ECO:0000313" key="4">
    <source>
        <dbReference type="Proteomes" id="UP000825935"/>
    </source>
</evidence>
<dbReference type="Proteomes" id="UP000825935">
    <property type="component" value="Chromosome 36"/>
</dbReference>
<dbReference type="PROSITE" id="PS51375">
    <property type="entry name" value="PPR"/>
    <property type="match status" value="5"/>
</dbReference>
<feature type="repeat" description="PPR" evidence="2">
    <location>
        <begin position="173"/>
        <end position="207"/>
    </location>
</feature>
<dbReference type="Gene3D" id="1.25.40.10">
    <property type="entry name" value="Tetratricopeptide repeat domain"/>
    <property type="match status" value="5"/>
</dbReference>
<dbReference type="EMBL" id="CM035441">
    <property type="protein sequence ID" value="KAH7281712.1"/>
    <property type="molecule type" value="Genomic_DNA"/>
</dbReference>
<dbReference type="PANTHER" id="PTHR47926:SF382">
    <property type="entry name" value="PENTACOTRIPEPTIDE-REPEAT REGION OF PRORP DOMAIN-CONTAINING PROTEIN"/>
    <property type="match status" value="1"/>
</dbReference>
<evidence type="ECO:0000256" key="1">
    <source>
        <dbReference type="ARBA" id="ARBA00022737"/>
    </source>
</evidence>
<dbReference type="PANTHER" id="PTHR47926">
    <property type="entry name" value="PENTATRICOPEPTIDE REPEAT-CONTAINING PROTEIN"/>
    <property type="match status" value="1"/>
</dbReference>
<dbReference type="FunFam" id="1.25.40.10:FF:000381">
    <property type="entry name" value="Pentatricopeptide repeat-containing protein"/>
    <property type="match status" value="1"/>
</dbReference>
<feature type="repeat" description="PPR" evidence="2">
    <location>
        <begin position="377"/>
        <end position="411"/>
    </location>
</feature>
<sequence length="610" mass="67054">MTDFHKALVADLRICTSEINLYKGHRLHAYILKKGLHQENIVIGNALVTMYAKCGKMARAFSVFHQLSFLDVVSWNVLLSGFCQHGQSDWVLQLYKYMKAEGISPNSVTFLSMINAYADIGAICEGVDIHVEILRRDLINSHHSLGNALVDMYVKFGDLCKAREVLDRLHVRDLVAWTSLISGYEKSGHPEEALMCLERMKSEGFSPDGLAYASILKACGYKGAAQKGKRIHAGIVEEDPLRNGRGVSAALVEMYANGGALAMAQKIFNALPVRDVVSWTVLIGGYYQYGHVHEALKCYDQMKREGLFPDMIAFASILKACGSVGAINKGKQVHADLVRHGFLEGVGVLGCALVDMYAKCGMFGKAHVVLSELSNHDVVPWTALIAGYVQHDRGNDAFDFYQKMQQEGLLPNAVTFACLLKACGSLGTEDKGKEVHAEIARRGLLGKIVELGNSLVDMYAKCGAVAKAQEVFDKLILRNTASWNALITGYSCNGYGNKALNCFKQLKLEGLCPDAVTFICILKACGSMGTAGKGQTYFDKMSSSYGIIPSFMHCSCLVNLFCYWGRFGDAMTLLMKVPFSDHSAVWTTLLSSCRKRGNMKLARLVFDHVM</sequence>
<evidence type="ECO:0000313" key="3">
    <source>
        <dbReference type="EMBL" id="KAH7281712.1"/>
    </source>
</evidence>
<dbReference type="GO" id="GO:0048731">
    <property type="term" value="P:system development"/>
    <property type="evidence" value="ECO:0007669"/>
    <property type="project" value="UniProtKB-ARBA"/>
</dbReference>
<dbReference type="OrthoDB" id="1879995at2759"/>
<accession>A0A8T2QCD8</accession>
<dbReference type="GO" id="GO:0003723">
    <property type="term" value="F:RNA binding"/>
    <property type="evidence" value="ECO:0007669"/>
    <property type="project" value="InterPro"/>
</dbReference>
<dbReference type="GO" id="GO:0009451">
    <property type="term" value="P:RNA modification"/>
    <property type="evidence" value="ECO:0007669"/>
    <property type="project" value="InterPro"/>
</dbReference>
<feature type="repeat" description="PPR" evidence="2">
    <location>
        <begin position="71"/>
        <end position="105"/>
    </location>
</feature>
<dbReference type="FunFam" id="1.25.40.10:FF:000073">
    <property type="entry name" value="Pentatricopeptide repeat-containing protein chloroplastic"/>
    <property type="match status" value="2"/>
</dbReference>
<gene>
    <name evidence="3" type="ORF">KP509_36G060000</name>
</gene>
<feature type="repeat" description="PPR" evidence="2">
    <location>
        <begin position="275"/>
        <end position="309"/>
    </location>
</feature>
<dbReference type="AlphaFoldDB" id="A0A8T2QCD8"/>
<dbReference type="InterPro" id="IPR046960">
    <property type="entry name" value="PPR_At4g14850-like_plant"/>
</dbReference>
<reference evidence="3" key="1">
    <citation type="submission" date="2021-08" db="EMBL/GenBank/DDBJ databases">
        <title>WGS assembly of Ceratopteris richardii.</title>
        <authorList>
            <person name="Marchant D.B."/>
            <person name="Chen G."/>
            <person name="Jenkins J."/>
            <person name="Shu S."/>
            <person name="Leebens-Mack J."/>
            <person name="Grimwood J."/>
            <person name="Schmutz J."/>
            <person name="Soltis P."/>
            <person name="Soltis D."/>
            <person name="Chen Z.-H."/>
        </authorList>
    </citation>
    <scope>NUCLEOTIDE SEQUENCE</scope>
    <source>
        <strain evidence="3">Whitten #5841</strain>
        <tissue evidence="3">Leaf</tissue>
    </source>
</reference>
<keyword evidence="1" id="KW-0677">Repeat</keyword>
<dbReference type="InterPro" id="IPR011990">
    <property type="entry name" value="TPR-like_helical_dom_sf"/>
</dbReference>
<organism evidence="3 4">
    <name type="scientific">Ceratopteris richardii</name>
    <name type="common">Triangle waterfern</name>
    <dbReference type="NCBI Taxonomy" id="49495"/>
    <lineage>
        <taxon>Eukaryota</taxon>
        <taxon>Viridiplantae</taxon>
        <taxon>Streptophyta</taxon>
        <taxon>Embryophyta</taxon>
        <taxon>Tracheophyta</taxon>
        <taxon>Polypodiopsida</taxon>
        <taxon>Polypodiidae</taxon>
        <taxon>Polypodiales</taxon>
        <taxon>Pteridineae</taxon>
        <taxon>Pteridaceae</taxon>
        <taxon>Parkerioideae</taxon>
        <taxon>Ceratopteris</taxon>
    </lineage>
</organism>
<keyword evidence="4" id="KW-1185">Reference proteome</keyword>